<feature type="compositionally biased region" description="Basic residues" evidence="1">
    <location>
        <begin position="270"/>
        <end position="286"/>
    </location>
</feature>
<evidence type="ECO:0000313" key="2">
    <source>
        <dbReference type="EMBL" id="KAH3677804.1"/>
    </source>
</evidence>
<name>A0A9P8PV31_9ASCO</name>
<sequence>MAAPAVSPRSSFSGWSVNCVLSDPAAPSPVDEPPFDDVYGAGLSRAVVVDASAVVGKIVRVSLGDKFHAEKPVVDFFGPVDVGVVGGESREPRANVEQACVRDRVLVVVARVPLENLPSESSSTVLRVPSPGHRIEHRLRKIQPLRLVGRRVCEVPLRRLDRSNAPERLIIVSLGGGLIQRDVIPVVSCLVQQRLLDGFLKCVVLQKIPVIDHRPPGSSGLPPVVGIREHSNGSSVLVSPVVVHQTVCNQRRSCLDGAVTADVEVDRHRRPEKNKKTRKLHKRKALQKSLIA</sequence>
<proteinExistence type="predicted"/>
<protein>
    <submittedName>
        <fullName evidence="2">Uncharacterized protein</fullName>
    </submittedName>
</protein>
<evidence type="ECO:0000256" key="1">
    <source>
        <dbReference type="SAM" id="MobiDB-lite"/>
    </source>
</evidence>
<accession>A0A9P8PV31</accession>
<gene>
    <name evidence="2" type="ORF">OGATHE_000458</name>
</gene>
<evidence type="ECO:0000313" key="3">
    <source>
        <dbReference type="Proteomes" id="UP000788993"/>
    </source>
</evidence>
<dbReference type="AlphaFoldDB" id="A0A9P8PV31"/>
<comment type="caution">
    <text evidence="2">The sequence shown here is derived from an EMBL/GenBank/DDBJ whole genome shotgun (WGS) entry which is preliminary data.</text>
</comment>
<feature type="region of interest" description="Disordered" evidence="1">
    <location>
        <begin position="268"/>
        <end position="292"/>
    </location>
</feature>
<organism evidence="2 3">
    <name type="scientific">Ogataea polymorpha</name>
    <dbReference type="NCBI Taxonomy" id="460523"/>
    <lineage>
        <taxon>Eukaryota</taxon>
        <taxon>Fungi</taxon>
        <taxon>Dikarya</taxon>
        <taxon>Ascomycota</taxon>
        <taxon>Saccharomycotina</taxon>
        <taxon>Pichiomycetes</taxon>
        <taxon>Pichiales</taxon>
        <taxon>Pichiaceae</taxon>
        <taxon>Ogataea</taxon>
    </lineage>
</organism>
<dbReference type="Proteomes" id="UP000788993">
    <property type="component" value="Unassembled WGS sequence"/>
</dbReference>
<reference evidence="2" key="1">
    <citation type="journal article" date="2021" name="Open Biol.">
        <title>Shared evolutionary footprints suggest mitochondrial oxidative damage underlies multiple complex I losses in fungi.</title>
        <authorList>
            <person name="Schikora-Tamarit M.A."/>
            <person name="Marcet-Houben M."/>
            <person name="Nosek J."/>
            <person name="Gabaldon T."/>
        </authorList>
    </citation>
    <scope>NUCLEOTIDE SEQUENCE</scope>
    <source>
        <strain evidence="2">NCAIM Y.01608</strain>
    </source>
</reference>
<dbReference type="EMBL" id="JAEUBD010000095">
    <property type="protein sequence ID" value="KAH3677804.1"/>
    <property type="molecule type" value="Genomic_DNA"/>
</dbReference>
<reference evidence="2" key="2">
    <citation type="submission" date="2021-01" db="EMBL/GenBank/DDBJ databases">
        <authorList>
            <person name="Schikora-Tamarit M.A."/>
        </authorList>
    </citation>
    <scope>NUCLEOTIDE SEQUENCE</scope>
    <source>
        <strain evidence="2">NCAIM Y.01608</strain>
    </source>
</reference>
<keyword evidence="3" id="KW-1185">Reference proteome</keyword>